<dbReference type="AlphaFoldDB" id="A0A7U4QK03"/>
<gene>
    <name evidence="1" type="ORF">HS1_000973</name>
</gene>
<keyword evidence="2" id="KW-1185">Reference proteome</keyword>
<proteinExistence type="predicted"/>
<sequence>MFLKSLTYDEFLQALRKRMKREKHRDLLTRLRDWRFQPMRFLIDAHKKTFTITNLSINQLLKRFSYPKDLFDRFPLSLQEETLNYLLATSEDRALFRLKYENTIRAVLSTHYTPMDDVTVFQLLHPYLKKSRLAFACLTETETYARFFLYRKKVEDIPVICGCAVRNSETGTATLTLCPTVYLKPFGITIFTRKNLLEIRHVGSINKIKHQTSDFHHKLKHNQEKILSVLKHANINTSQVKSVFKDLKLHFHQNRITLLNLIETISLALKGQPFKIRMATEEQISSLCDWR</sequence>
<dbReference type="RefSeq" id="WP_066061744.1">
    <property type="nucleotide sequence ID" value="NZ_CP013015.1"/>
</dbReference>
<dbReference type="KEGG" id="daw:HS1_000973"/>
<evidence type="ECO:0000313" key="2">
    <source>
        <dbReference type="Proteomes" id="UP000070560"/>
    </source>
</evidence>
<accession>A0A7U4QK03</accession>
<protein>
    <submittedName>
        <fullName evidence="1">Uncharacterized protein</fullName>
    </submittedName>
</protein>
<evidence type="ECO:0000313" key="1">
    <source>
        <dbReference type="EMBL" id="AMM40777.1"/>
    </source>
</evidence>
<dbReference type="EMBL" id="CP013015">
    <property type="protein sequence ID" value="AMM40777.1"/>
    <property type="molecule type" value="Genomic_DNA"/>
</dbReference>
<organism evidence="1 2">
    <name type="scientific">Desulfofervidus auxilii</name>
    <dbReference type="NCBI Taxonomy" id="1621989"/>
    <lineage>
        <taxon>Bacteria</taxon>
        <taxon>Pseudomonadati</taxon>
        <taxon>Thermodesulfobacteriota</taxon>
        <taxon>Candidatus Desulfofervidia</taxon>
        <taxon>Candidatus Desulfofervidales</taxon>
        <taxon>Candidatus Desulfofervidaceae</taxon>
        <taxon>Candidatus Desulfofervidus</taxon>
    </lineage>
</organism>
<name>A0A7U4QK03_DESA2</name>
<reference evidence="1 2" key="1">
    <citation type="submission" date="2015-10" db="EMBL/GenBank/DDBJ databases">
        <title>Candidatus Desulfofervidus auxilii, a hydrogenotrophic sulfate-reducing bacterium involved in the thermophilic anaerobic oxidation of methane.</title>
        <authorList>
            <person name="Krukenberg V."/>
            <person name="Richter M."/>
            <person name="Wegener G."/>
        </authorList>
    </citation>
    <scope>NUCLEOTIDE SEQUENCE [LARGE SCALE GENOMIC DNA]</scope>
    <source>
        <strain evidence="1 2">HS1</strain>
    </source>
</reference>
<dbReference type="Proteomes" id="UP000070560">
    <property type="component" value="Chromosome"/>
</dbReference>